<dbReference type="PANTHER" id="PTHR11010">
    <property type="entry name" value="PROTEASE S28 PRO-X CARBOXYPEPTIDASE-RELATED"/>
    <property type="match status" value="1"/>
</dbReference>
<dbReference type="GO" id="GO:0008239">
    <property type="term" value="F:dipeptidyl-peptidase activity"/>
    <property type="evidence" value="ECO:0007669"/>
    <property type="project" value="TreeGrafter"/>
</dbReference>
<dbReference type="OMA" id="CERFDVY"/>
<keyword evidence="8" id="KW-1185">Reference proteome</keyword>
<dbReference type="Proteomes" id="UP000054937">
    <property type="component" value="Unassembled WGS sequence"/>
</dbReference>
<dbReference type="GO" id="GO:0070008">
    <property type="term" value="F:serine-type exopeptidase activity"/>
    <property type="evidence" value="ECO:0007669"/>
    <property type="project" value="InterPro"/>
</dbReference>
<evidence type="ECO:0000256" key="6">
    <source>
        <dbReference type="SAM" id="SignalP"/>
    </source>
</evidence>
<dbReference type="GO" id="GO:0006508">
    <property type="term" value="P:proteolysis"/>
    <property type="evidence" value="ECO:0007669"/>
    <property type="project" value="UniProtKB-KW"/>
</dbReference>
<proteinExistence type="inferred from homology"/>
<dbReference type="InterPro" id="IPR008758">
    <property type="entry name" value="Peptidase_S28"/>
</dbReference>
<name>A0A0V0QYL2_PSEPJ</name>
<comment type="caution">
    <text evidence="7">The sequence shown here is derived from an EMBL/GenBank/DDBJ whole genome shotgun (WGS) entry which is preliminary data.</text>
</comment>
<evidence type="ECO:0000256" key="1">
    <source>
        <dbReference type="ARBA" id="ARBA00011079"/>
    </source>
</evidence>
<keyword evidence="3 6" id="KW-0732">Signal</keyword>
<keyword evidence="2" id="KW-0645">Protease</keyword>
<dbReference type="Gene3D" id="3.40.50.1820">
    <property type="entry name" value="alpha/beta hydrolase"/>
    <property type="match status" value="1"/>
</dbReference>
<dbReference type="SUPFAM" id="SSF53474">
    <property type="entry name" value="alpha/beta-Hydrolases"/>
    <property type="match status" value="1"/>
</dbReference>
<comment type="similarity">
    <text evidence="1">Belongs to the peptidase S28 family.</text>
</comment>
<evidence type="ECO:0008006" key="9">
    <source>
        <dbReference type="Google" id="ProtNLM"/>
    </source>
</evidence>
<accession>A0A0V0QYL2</accession>
<dbReference type="InterPro" id="IPR029058">
    <property type="entry name" value="AB_hydrolase_fold"/>
</dbReference>
<keyword evidence="5" id="KW-0325">Glycoprotein</keyword>
<reference evidence="7 8" key="1">
    <citation type="journal article" date="2015" name="Sci. Rep.">
        <title>Genome of the facultative scuticociliatosis pathogen Pseudocohnilembus persalinus provides insight into its virulence through horizontal gene transfer.</title>
        <authorList>
            <person name="Xiong J."/>
            <person name="Wang G."/>
            <person name="Cheng J."/>
            <person name="Tian M."/>
            <person name="Pan X."/>
            <person name="Warren A."/>
            <person name="Jiang C."/>
            <person name="Yuan D."/>
            <person name="Miao W."/>
        </authorList>
    </citation>
    <scope>NUCLEOTIDE SEQUENCE [LARGE SCALE GENOMIC DNA]</scope>
    <source>
        <strain evidence="7">36N120E</strain>
    </source>
</reference>
<evidence type="ECO:0000313" key="7">
    <source>
        <dbReference type="EMBL" id="KRX07316.1"/>
    </source>
</evidence>
<dbReference type="PANTHER" id="PTHR11010:SF11">
    <property type="entry name" value="THYMUS-SPECIFIC SERINE PROTEASE"/>
    <property type="match status" value="1"/>
</dbReference>
<gene>
    <name evidence="7" type="ORF">PPERSA_06931</name>
</gene>
<evidence type="ECO:0000256" key="2">
    <source>
        <dbReference type="ARBA" id="ARBA00022670"/>
    </source>
</evidence>
<dbReference type="InParanoid" id="A0A0V0QYL2"/>
<sequence length="506" mass="58455">MKFNQLFVFALISLLFLVQANIITQNLKNSEPIQGQHEQTFDFQILDHFTGGPQTYWSQRWWAFPDYFNNKTGPLFLYICGESTCKGLPSSRTFTKVLAEKYNGIVITLEHRFYGASQPFGQNDESYSTENLKYLTHEQGLEDLAIFLQWIKDNKYYGVQENTPVITVGGSYPGAMSAWFRYKYRHLTIGGYASSAVVHAIEDFQDYDMQVGISAGYSGQYCTEDIKQINDYVTRQLRNEETAQALKTKFRAQNLGDDEFLEFFADIYSGLVQYGSAQKMCSNLQDKSIAQQLNYLATQSSDPDSYTVSYMQDTKYNINRNARQWTYQTCTAFGWFQTANKANPFRSTKVDLDYFEQKCLDIFGDDYIPNVPQTNLIMGSTDLRVPNLIFTNGLEDPWQWASIMDDVGSMNAYVAMCYTCAHCCDLSTPTESQPVELTYVQDEVQATIGTWIEQYWAEEKGEDFVQQNFKKPERNQDQEFLQRLSDLEQQYEKSIKDIFGKYIKVF</sequence>
<dbReference type="Pfam" id="PF05577">
    <property type="entry name" value="Peptidase_S28"/>
    <property type="match status" value="1"/>
</dbReference>
<evidence type="ECO:0000313" key="8">
    <source>
        <dbReference type="Proteomes" id="UP000054937"/>
    </source>
</evidence>
<feature type="chain" id="PRO_5006867630" description="Serine carboxypeptidase S28 family protein" evidence="6">
    <location>
        <begin position="21"/>
        <end position="506"/>
    </location>
</feature>
<keyword evidence="4" id="KW-0378">Hydrolase</keyword>
<dbReference type="AlphaFoldDB" id="A0A0V0QYL2"/>
<evidence type="ECO:0000256" key="3">
    <source>
        <dbReference type="ARBA" id="ARBA00022729"/>
    </source>
</evidence>
<evidence type="ECO:0000256" key="5">
    <source>
        <dbReference type="ARBA" id="ARBA00023180"/>
    </source>
</evidence>
<dbReference type="EMBL" id="LDAU01000084">
    <property type="protein sequence ID" value="KRX07316.1"/>
    <property type="molecule type" value="Genomic_DNA"/>
</dbReference>
<dbReference type="InterPro" id="IPR042269">
    <property type="entry name" value="Ser_carbopepase_S28_SKS"/>
</dbReference>
<organism evidence="7 8">
    <name type="scientific">Pseudocohnilembus persalinus</name>
    <name type="common">Ciliate</name>
    <dbReference type="NCBI Taxonomy" id="266149"/>
    <lineage>
        <taxon>Eukaryota</taxon>
        <taxon>Sar</taxon>
        <taxon>Alveolata</taxon>
        <taxon>Ciliophora</taxon>
        <taxon>Intramacronucleata</taxon>
        <taxon>Oligohymenophorea</taxon>
        <taxon>Scuticociliatia</taxon>
        <taxon>Philasterida</taxon>
        <taxon>Pseudocohnilembidae</taxon>
        <taxon>Pseudocohnilembus</taxon>
    </lineage>
</organism>
<evidence type="ECO:0000256" key="4">
    <source>
        <dbReference type="ARBA" id="ARBA00022801"/>
    </source>
</evidence>
<protein>
    <recommendedName>
        <fullName evidence="9">Serine carboxypeptidase S28 family protein</fullName>
    </recommendedName>
</protein>
<dbReference type="OrthoDB" id="330834at2759"/>
<feature type="signal peptide" evidence="6">
    <location>
        <begin position="1"/>
        <end position="20"/>
    </location>
</feature>
<dbReference type="Gene3D" id="1.20.120.980">
    <property type="entry name" value="Serine carboxypeptidase S28, SKS domain"/>
    <property type="match status" value="1"/>
</dbReference>